<dbReference type="GO" id="GO:0005680">
    <property type="term" value="C:anaphase-promoting complex"/>
    <property type="evidence" value="ECO:0007669"/>
    <property type="project" value="TreeGrafter"/>
</dbReference>
<feature type="compositionally biased region" description="Low complexity" evidence="4">
    <location>
        <begin position="357"/>
        <end position="369"/>
    </location>
</feature>
<feature type="repeat" description="TPR" evidence="3">
    <location>
        <begin position="666"/>
        <end position="699"/>
    </location>
</feature>
<feature type="region of interest" description="Disordered" evidence="4">
    <location>
        <begin position="186"/>
        <end position="219"/>
    </location>
</feature>
<dbReference type="STRING" id="50990.A0A4Y7QJI3"/>
<evidence type="ECO:0000313" key="5">
    <source>
        <dbReference type="EMBL" id="TDL27516.1"/>
    </source>
</evidence>
<comment type="similarity">
    <text evidence="2">Belongs to the APC3/CDC27 family.</text>
</comment>
<keyword evidence="1 3" id="KW-0802">TPR repeat</keyword>
<dbReference type="PANTHER" id="PTHR12558">
    <property type="entry name" value="CELL DIVISION CYCLE 16,23,27"/>
    <property type="match status" value="1"/>
</dbReference>
<evidence type="ECO:0000256" key="2">
    <source>
        <dbReference type="ARBA" id="ARBA00038210"/>
    </source>
</evidence>
<feature type="compositionally biased region" description="Basic residues" evidence="4">
    <location>
        <begin position="378"/>
        <end position="397"/>
    </location>
</feature>
<evidence type="ECO:0000256" key="4">
    <source>
        <dbReference type="SAM" id="MobiDB-lite"/>
    </source>
</evidence>
<dbReference type="SUPFAM" id="SSF81901">
    <property type="entry name" value="HCP-like"/>
    <property type="match status" value="1"/>
</dbReference>
<dbReference type="Pfam" id="PF13432">
    <property type="entry name" value="TPR_16"/>
    <property type="match status" value="1"/>
</dbReference>
<dbReference type="GO" id="GO:0016567">
    <property type="term" value="P:protein ubiquitination"/>
    <property type="evidence" value="ECO:0007669"/>
    <property type="project" value="TreeGrafter"/>
</dbReference>
<name>A0A4Y7QJI3_9AGAM</name>
<protein>
    <submittedName>
        <fullName evidence="5">TPR-like protein</fullName>
    </submittedName>
</protein>
<feature type="repeat" description="TPR" evidence="3">
    <location>
        <begin position="632"/>
        <end position="665"/>
    </location>
</feature>
<dbReference type="SUPFAM" id="SSF48452">
    <property type="entry name" value="TPR-like"/>
    <property type="match status" value="1"/>
</dbReference>
<dbReference type="OrthoDB" id="10248520at2759"/>
<dbReference type="InterPro" id="IPR011990">
    <property type="entry name" value="TPR-like_helical_dom_sf"/>
</dbReference>
<dbReference type="GO" id="GO:0051301">
    <property type="term" value="P:cell division"/>
    <property type="evidence" value="ECO:0007669"/>
    <property type="project" value="TreeGrafter"/>
</dbReference>
<gene>
    <name evidence="5" type="ORF">BD410DRAFT_740640</name>
</gene>
<proteinExistence type="inferred from homology"/>
<evidence type="ECO:0000256" key="1">
    <source>
        <dbReference type="ARBA" id="ARBA00022803"/>
    </source>
</evidence>
<dbReference type="GO" id="GO:0031145">
    <property type="term" value="P:anaphase-promoting complex-dependent catabolic process"/>
    <property type="evidence" value="ECO:0007669"/>
    <property type="project" value="TreeGrafter"/>
</dbReference>
<dbReference type="Gene3D" id="1.25.40.10">
    <property type="entry name" value="Tetratricopeptide repeat domain"/>
    <property type="match status" value="4"/>
</dbReference>
<dbReference type="PANTHER" id="PTHR12558:SF13">
    <property type="entry name" value="CELL DIVISION CYCLE PROTEIN 27 HOMOLOG"/>
    <property type="match status" value="1"/>
</dbReference>
<reference evidence="5 6" key="1">
    <citation type="submission" date="2018-06" db="EMBL/GenBank/DDBJ databases">
        <title>A transcriptomic atlas of mushroom development highlights an independent origin of complex multicellularity.</title>
        <authorList>
            <consortium name="DOE Joint Genome Institute"/>
            <person name="Krizsan K."/>
            <person name="Almasi E."/>
            <person name="Merenyi Z."/>
            <person name="Sahu N."/>
            <person name="Viragh M."/>
            <person name="Koszo T."/>
            <person name="Mondo S."/>
            <person name="Kiss B."/>
            <person name="Balint B."/>
            <person name="Kues U."/>
            <person name="Barry K."/>
            <person name="Hegedus J.C."/>
            <person name="Henrissat B."/>
            <person name="Johnson J."/>
            <person name="Lipzen A."/>
            <person name="Ohm R."/>
            <person name="Nagy I."/>
            <person name="Pangilinan J."/>
            <person name="Yan J."/>
            <person name="Xiong Y."/>
            <person name="Grigoriev I.V."/>
            <person name="Hibbett D.S."/>
            <person name="Nagy L.G."/>
        </authorList>
    </citation>
    <scope>NUCLEOTIDE SEQUENCE [LARGE SCALE GENOMIC DNA]</scope>
    <source>
        <strain evidence="5 6">SZMC22713</strain>
    </source>
</reference>
<dbReference type="Proteomes" id="UP000294933">
    <property type="component" value="Unassembled WGS sequence"/>
</dbReference>
<keyword evidence="6" id="KW-1185">Reference proteome</keyword>
<feature type="repeat" description="TPR" evidence="3">
    <location>
        <begin position="565"/>
        <end position="598"/>
    </location>
</feature>
<dbReference type="GO" id="GO:0005737">
    <property type="term" value="C:cytoplasm"/>
    <property type="evidence" value="ECO:0007669"/>
    <property type="project" value="TreeGrafter"/>
</dbReference>
<dbReference type="AlphaFoldDB" id="A0A4Y7QJI3"/>
<dbReference type="Pfam" id="PF12895">
    <property type="entry name" value="ANAPC3"/>
    <property type="match status" value="1"/>
</dbReference>
<dbReference type="InterPro" id="IPR019734">
    <property type="entry name" value="TPR_rpt"/>
</dbReference>
<evidence type="ECO:0000313" key="6">
    <source>
        <dbReference type="Proteomes" id="UP000294933"/>
    </source>
</evidence>
<dbReference type="GO" id="GO:0007091">
    <property type="term" value="P:metaphase/anaphase transition of mitotic cell cycle"/>
    <property type="evidence" value="ECO:0007669"/>
    <property type="project" value="TreeGrafter"/>
</dbReference>
<dbReference type="SMART" id="SM00028">
    <property type="entry name" value="TPR"/>
    <property type="match status" value="8"/>
</dbReference>
<evidence type="ECO:0000256" key="3">
    <source>
        <dbReference type="PROSITE-ProRule" id="PRU00339"/>
    </source>
</evidence>
<feature type="region of interest" description="Disordered" evidence="4">
    <location>
        <begin position="259"/>
        <end position="320"/>
    </location>
</feature>
<dbReference type="Pfam" id="PF00515">
    <property type="entry name" value="TPR_1"/>
    <property type="match status" value="1"/>
</dbReference>
<dbReference type="VEuPathDB" id="FungiDB:BD410DRAFT_740640"/>
<organism evidence="5 6">
    <name type="scientific">Rickenella mellea</name>
    <dbReference type="NCBI Taxonomy" id="50990"/>
    <lineage>
        <taxon>Eukaryota</taxon>
        <taxon>Fungi</taxon>
        <taxon>Dikarya</taxon>
        <taxon>Basidiomycota</taxon>
        <taxon>Agaricomycotina</taxon>
        <taxon>Agaricomycetes</taxon>
        <taxon>Hymenochaetales</taxon>
        <taxon>Rickenellaceae</taxon>
        <taxon>Rickenella</taxon>
    </lineage>
</organism>
<accession>A0A4Y7QJI3</accession>
<dbReference type="EMBL" id="ML170159">
    <property type="protein sequence ID" value="TDL27516.1"/>
    <property type="molecule type" value="Genomic_DNA"/>
</dbReference>
<dbReference type="PROSITE" id="PS50005">
    <property type="entry name" value="TPR"/>
    <property type="match status" value="3"/>
</dbReference>
<feature type="compositionally biased region" description="Polar residues" evidence="4">
    <location>
        <begin position="336"/>
        <end position="348"/>
    </location>
</feature>
<feature type="region of interest" description="Disordered" evidence="4">
    <location>
        <begin position="332"/>
        <end position="441"/>
    </location>
</feature>
<sequence>MQPSHISNDQALTLAQCIPLRFQAIIWSCLESDLVKSAVFYAERYYALDNQDHDARHLYATALLRCGQPHSATALVDLPADSRCGGCSEIKAKCCTALGRHRQARDALEDSLTDTPYAASATKQVRVIPDDAVLHCRAGSSALKANLPDKAARSFRDALSLEPILWEAFEGLCAVGSFPEIDEVFPPRPPPVKQAPPDDWQGSFASSSRTAASGPVATGAGFFTPETATMFRSFRMGPPAPRDSLTTNDSSFHTAENSMMQAQARASRGQITSSTLIPRPLSSADESGPASKKPRSVSRHHIPEKMKALTGVETRSKKARARPALIISNFFSSSSARGSQPTTTSSRTGKAEGVQTGGTTAARRSTRLLSGGGTKQTHVVKHPPQRERRRQHTHTRSRSNESDMEEETTPFGDPAYSPSPSSIAHSPRSEGSPVPSNTWTAAHEQAANESYAMAQADQYIYDLMRLFASALRALAMYDCSTCLEELNKIPELHQRSAWVMAMAGRAHYEMVDYIKADRAFTAARNLDPFRLWDMEVFSTLLWHLQRNVQLSFLAQELLSIDPRSPQAWIAVGNCFSLQKERSQALTCFRRAAQLDPMCAYAYTLSGHESIDDDLDKAVAFFQSALRVDARHYNAWYGLGTCYLRMSKFRLAEYHYRKAAEIHPNNAVLLGCVGMALERRGDSNGAFALYDEAVRLSPDNALVRYRRAKILIAMRNYRAAAEDLEHLRDSSPEESNVVFQLARVYRLMGNETKSAQMLAIARDMSPKSLNKIKKLLETTKDEMDDDEMDEG</sequence>